<dbReference type="EMBL" id="CP047652">
    <property type="protein sequence ID" value="QHI96307.1"/>
    <property type="molecule type" value="Genomic_DNA"/>
</dbReference>
<comment type="function">
    <text evidence="2">Functions as a ribosomal silencing factor. Interacts with ribosomal protein uL14 (rplN), blocking formation of intersubunit bridge B8. Prevents association of the 30S and 50S ribosomal subunits and the formation of functional ribosomes, thus repressing translation.</text>
</comment>
<evidence type="ECO:0000313" key="4">
    <source>
        <dbReference type="Proteomes" id="UP000463975"/>
    </source>
</evidence>
<dbReference type="GO" id="GO:0042256">
    <property type="term" value="P:cytosolic ribosome assembly"/>
    <property type="evidence" value="ECO:0007669"/>
    <property type="project" value="UniProtKB-UniRule"/>
</dbReference>
<proteinExistence type="inferred from homology"/>
<comment type="subcellular location">
    <subcellularLocation>
        <location evidence="2">Cytoplasm</location>
    </subcellularLocation>
</comment>
<dbReference type="GO" id="GO:0090071">
    <property type="term" value="P:negative regulation of ribosome biogenesis"/>
    <property type="evidence" value="ECO:0007669"/>
    <property type="project" value="UniProtKB-UniRule"/>
</dbReference>
<dbReference type="Pfam" id="PF02410">
    <property type="entry name" value="RsfS"/>
    <property type="match status" value="1"/>
</dbReference>
<dbReference type="PANTHER" id="PTHR21043">
    <property type="entry name" value="IOJAP SUPERFAMILY ORTHOLOG"/>
    <property type="match status" value="1"/>
</dbReference>
<keyword evidence="4" id="KW-1185">Reference proteome</keyword>
<keyword evidence="2" id="KW-0963">Cytoplasm</keyword>
<keyword evidence="2" id="KW-0678">Repressor</keyword>
<dbReference type="AlphaFoldDB" id="A0A6P1NHF7"/>
<dbReference type="Gene3D" id="3.30.460.10">
    <property type="entry name" value="Beta Polymerase, domain 2"/>
    <property type="match status" value="1"/>
</dbReference>
<dbReference type="GO" id="GO:0005737">
    <property type="term" value="C:cytoplasm"/>
    <property type="evidence" value="ECO:0007669"/>
    <property type="project" value="UniProtKB-SubCell"/>
</dbReference>
<dbReference type="GO" id="GO:0043023">
    <property type="term" value="F:ribosomal large subunit binding"/>
    <property type="evidence" value="ECO:0007669"/>
    <property type="project" value="TreeGrafter"/>
</dbReference>
<dbReference type="NCBIfam" id="TIGR00090">
    <property type="entry name" value="rsfS_iojap_ybeB"/>
    <property type="match status" value="1"/>
</dbReference>
<dbReference type="PANTHER" id="PTHR21043:SF0">
    <property type="entry name" value="MITOCHONDRIAL ASSEMBLY OF RIBOSOMAL LARGE SUBUNIT PROTEIN 1"/>
    <property type="match status" value="1"/>
</dbReference>
<evidence type="ECO:0000313" key="3">
    <source>
        <dbReference type="EMBL" id="QHI96307.1"/>
    </source>
</evidence>
<name>A0A6P1NHF7_9PROT</name>
<accession>A0A6P1NHF7</accession>
<dbReference type="HAMAP" id="MF_01477">
    <property type="entry name" value="Iojap_RsfS"/>
    <property type="match status" value="1"/>
</dbReference>
<dbReference type="KEGG" id="bomb:GT348_00135"/>
<dbReference type="InterPro" id="IPR004394">
    <property type="entry name" value="Iojap/RsfS/C7orf30"/>
</dbReference>
<dbReference type="Proteomes" id="UP000463975">
    <property type="component" value="Chromosome"/>
</dbReference>
<reference evidence="3 4" key="1">
    <citation type="submission" date="2020-01" db="EMBL/GenBank/DDBJ databases">
        <title>Genome sequencing of strain KACC 21507.</title>
        <authorList>
            <person name="Heo J."/>
            <person name="Kim S.-J."/>
            <person name="Kim J.-S."/>
            <person name="Hong S.-B."/>
            <person name="Kwon S.-W."/>
        </authorList>
    </citation>
    <scope>NUCLEOTIDE SEQUENCE [LARGE SCALE GENOMIC DNA]</scope>
    <source>
        <strain evidence="3 4">KACC 21507</strain>
    </source>
</reference>
<organism evidence="3 4">
    <name type="scientific">Aristophania vespae</name>
    <dbReference type="NCBI Taxonomy" id="2697033"/>
    <lineage>
        <taxon>Bacteria</taxon>
        <taxon>Pseudomonadati</taxon>
        <taxon>Pseudomonadota</taxon>
        <taxon>Alphaproteobacteria</taxon>
        <taxon>Acetobacterales</taxon>
        <taxon>Acetobacteraceae</taxon>
        <taxon>Aristophania</taxon>
    </lineage>
</organism>
<protein>
    <recommendedName>
        <fullName evidence="2">Ribosomal silencing factor RsfS</fullName>
    </recommendedName>
</protein>
<comment type="subunit">
    <text evidence="2">Interacts with ribosomal protein uL14 (rplN).</text>
</comment>
<evidence type="ECO:0000256" key="1">
    <source>
        <dbReference type="ARBA" id="ARBA00010574"/>
    </source>
</evidence>
<dbReference type="InterPro" id="IPR043519">
    <property type="entry name" value="NT_sf"/>
</dbReference>
<evidence type="ECO:0000256" key="2">
    <source>
        <dbReference type="HAMAP-Rule" id="MF_01477"/>
    </source>
</evidence>
<dbReference type="SUPFAM" id="SSF81301">
    <property type="entry name" value="Nucleotidyltransferase"/>
    <property type="match status" value="1"/>
</dbReference>
<keyword evidence="2" id="KW-0810">Translation regulation</keyword>
<dbReference type="GO" id="GO:0017148">
    <property type="term" value="P:negative regulation of translation"/>
    <property type="evidence" value="ECO:0007669"/>
    <property type="project" value="UniProtKB-UniRule"/>
</dbReference>
<sequence>MPITTGVKKITDVIQNDKASSDEAFAQALESKLELILASLDEDKAENVVVLDINKRASFADKMVIASGLSPRQITSMATHLERRLKESGLGSMHIEGENGSDWVLMDAGDIVVHFFMPESRGLYALERMWGDDFEQADSEQVIGSSL</sequence>
<gene>
    <name evidence="2 3" type="primary">rsfS</name>
    <name evidence="3" type="ORF">GT348_00135</name>
</gene>
<comment type="similarity">
    <text evidence="1 2">Belongs to the Iojap/RsfS family.</text>
</comment>